<keyword evidence="6 7" id="KW-0472">Membrane</keyword>
<accession>A0A2M7Z6S8</accession>
<comment type="caution">
    <text evidence="9">The sequence shown here is derived from an EMBL/GenBank/DDBJ whole genome shotgun (WGS) entry which is preliminary data.</text>
</comment>
<proteinExistence type="inferred from homology"/>
<feature type="transmembrane region" description="Helical" evidence="7">
    <location>
        <begin position="270"/>
        <end position="293"/>
    </location>
</feature>
<dbReference type="Pfam" id="PF13727">
    <property type="entry name" value="CoA_binding_3"/>
    <property type="match status" value="1"/>
</dbReference>
<evidence type="ECO:0000313" key="10">
    <source>
        <dbReference type="Proteomes" id="UP000230843"/>
    </source>
</evidence>
<feature type="transmembrane region" description="Helical" evidence="7">
    <location>
        <begin position="56"/>
        <end position="74"/>
    </location>
</feature>
<name>A0A2M7Z6S8_9BACT</name>
<sequence length="472" mass="54413">MKRVELFLMMLKIPVDFLMLVLATLSAYYVRSMSFVIELRPILFDLSLKDYLNLSFYVILGWLLIFAFAGLYSVDQNKKFSGELKQVFVGCSLGLAIVALYMMFAQFLFDSRFLILFSWTFAILFVSFGRILIRGLKSLLYRGGVGLRKVIVIGVEEMAINIVKTLKSRKELGYKVVKTHTSFGKVVKDRLLKKDIDEVIFINPRANEKETIGAINFCNENQIVFKYSADLFTSYSTNITVSALAGVPIIELKRTRLDGWGRVQKRLFDVVASLIILILASPFMLLISIIILIETGIPVIYKNERVGVRSQRFFVYKFRSMYQKDSTGVQFGKAGKKAEEREQELIKNQSVKKGPIYKIADDPRVTPFGKFLRRWSLDELPQFFNVLKGQMSIVGPRPHQPREVEKYEQVHKKVFFVKPGITGSAQISGRSDLSYEEELGLDIFYIEQWRIFLDLVIFIKTPFIIFKKRKEL</sequence>
<evidence type="ECO:0000256" key="3">
    <source>
        <dbReference type="ARBA" id="ARBA00022679"/>
    </source>
</evidence>
<dbReference type="PANTHER" id="PTHR30576:SF0">
    <property type="entry name" value="UNDECAPRENYL-PHOSPHATE N-ACETYLGALACTOSAMINYL 1-PHOSPHATE TRANSFERASE-RELATED"/>
    <property type="match status" value="1"/>
</dbReference>
<dbReference type="PANTHER" id="PTHR30576">
    <property type="entry name" value="COLANIC BIOSYNTHESIS UDP-GLUCOSE LIPID CARRIER TRANSFERASE"/>
    <property type="match status" value="1"/>
</dbReference>
<evidence type="ECO:0000256" key="6">
    <source>
        <dbReference type="ARBA" id="ARBA00023136"/>
    </source>
</evidence>
<keyword evidence="4 7" id="KW-0812">Transmembrane</keyword>
<gene>
    <name evidence="9" type="ORF">CO137_02130</name>
</gene>
<dbReference type="Proteomes" id="UP000230843">
    <property type="component" value="Unassembled WGS sequence"/>
</dbReference>
<protein>
    <recommendedName>
        <fullName evidence="8">Bacterial sugar transferase domain-containing protein</fullName>
    </recommendedName>
</protein>
<feature type="transmembrane region" description="Helical" evidence="7">
    <location>
        <begin position="86"/>
        <end position="107"/>
    </location>
</feature>
<comment type="subcellular location">
    <subcellularLocation>
        <location evidence="1">Membrane</location>
        <topology evidence="1">Multi-pass membrane protein</topology>
    </subcellularLocation>
</comment>
<comment type="similarity">
    <text evidence="2">Belongs to the bacterial sugar transferase family.</text>
</comment>
<evidence type="ECO:0000256" key="7">
    <source>
        <dbReference type="SAM" id="Phobius"/>
    </source>
</evidence>
<evidence type="ECO:0000256" key="1">
    <source>
        <dbReference type="ARBA" id="ARBA00004141"/>
    </source>
</evidence>
<dbReference type="EMBL" id="PFVJ01000044">
    <property type="protein sequence ID" value="PJA89846.1"/>
    <property type="molecule type" value="Genomic_DNA"/>
</dbReference>
<evidence type="ECO:0000256" key="4">
    <source>
        <dbReference type="ARBA" id="ARBA00022692"/>
    </source>
</evidence>
<evidence type="ECO:0000256" key="2">
    <source>
        <dbReference type="ARBA" id="ARBA00006464"/>
    </source>
</evidence>
<dbReference type="Pfam" id="PF02397">
    <property type="entry name" value="Bac_transf"/>
    <property type="match status" value="1"/>
</dbReference>
<dbReference type="NCBIfam" id="TIGR03025">
    <property type="entry name" value="EPS_sugtrans"/>
    <property type="match status" value="1"/>
</dbReference>
<keyword evidence="3" id="KW-0808">Transferase</keyword>
<dbReference type="InterPro" id="IPR003362">
    <property type="entry name" value="Bact_transf"/>
</dbReference>
<evidence type="ECO:0000256" key="5">
    <source>
        <dbReference type="ARBA" id="ARBA00022989"/>
    </source>
</evidence>
<feature type="transmembrane region" description="Helical" evidence="7">
    <location>
        <begin position="113"/>
        <end position="133"/>
    </location>
</feature>
<dbReference type="GO" id="GO:0016780">
    <property type="term" value="F:phosphotransferase activity, for other substituted phosphate groups"/>
    <property type="evidence" value="ECO:0007669"/>
    <property type="project" value="TreeGrafter"/>
</dbReference>
<organism evidence="9 10">
    <name type="scientific">Candidatus Magasanikbacteria bacterium CG_4_9_14_3_um_filter_32_9</name>
    <dbReference type="NCBI Taxonomy" id="1974644"/>
    <lineage>
        <taxon>Bacteria</taxon>
        <taxon>Candidatus Magasanikiibacteriota</taxon>
    </lineage>
</organism>
<feature type="domain" description="Bacterial sugar transferase" evidence="8">
    <location>
        <begin position="265"/>
        <end position="466"/>
    </location>
</feature>
<evidence type="ECO:0000313" key="9">
    <source>
        <dbReference type="EMBL" id="PJA89846.1"/>
    </source>
</evidence>
<dbReference type="InterPro" id="IPR017475">
    <property type="entry name" value="EPS_sugar_tfrase"/>
</dbReference>
<evidence type="ECO:0000259" key="8">
    <source>
        <dbReference type="Pfam" id="PF02397"/>
    </source>
</evidence>
<dbReference type="AlphaFoldDB" id="A0A2M7Z6S8"/>
<reference evidence="10" key="1">
    <citation type="submission" date="2017-09" db="EMBL/GenBank/DDBJ databases">
        <title>Depth-based differentiation of microbial function through sediment-hosted aquifers and enrichment of novel symbionts in the deep terrestrial subsurface.</title>
        <authorList>
            <person name="Probst A.J."/>
            <person name="Ladd B."/>
            <person name="Jarett J.K."/>
            <person name="Geller-Mcgrath D.E."/>
            <person name="Sieber C.M.K."/>
            <person name="Emerson J.B."/>
            <person name="Anantharaman K."/>
            <person name="Thomas B.C."/>
            <person name="Malmstrom R."/>
            <person name="Stieglmeier M."/>
            <person name="Klingl A."/>
            <person name="Woyke T."/>
            <person name="Ryan C.M."/>
            <person name="Banfield J.F."/>
        </authorList>
    </citation>
    <scope>NUCLEOTIDE SEQUENCE [LARGE SCALE GENOMIC DNA]</scope>
</reference>
<dbReference type="GO" id="GO:0016020">
    <property type="term" value="C:membrane"/>
    <property type="evidence" value="ECO:0007669"/>
    <property type="project" value="UniProtKB-SubCell"/>
</dbReference>
<keyword evidence="5 7" id="KW-1133">Transmembrane helix</keyword>